<proteinExistence type="predicted"/>
<name>A0A2T7CYL5_9POAL</name>
<organism evidence="2 3">
    <name type="scientific">Panicum hallii var. hallii</name>
    <dbReference type="NCBI Taxonomy" id="1504633"/>
    <lineage>
        <taxon>Eukaryota</taxon>
        <taxon>Viridiplantae</taxon>
        <taxon>Streptophyta</taxon>
        <taxon>Embryophyta</taxon>
        <taxon>Tracheophyta</taxon>
        <taxon>Spermatophyta</taxon>
        <taxon>Magnoliopsida</taxon>
        <taxon>Liliopsida</taxon>
        <taxon>Poales</taxon>
        <taxon>Poaceae</taxon>
        <taxon>PACMAD clade</taxon>
        <taxon>Panicoideae</taxon>
        <taxon>Panicodae</taxon>
        <taxon>Paniceae</taxon>
        <taxon>Panicinae</taxon>
        <taxon>Panicum</taxon>
        <taxon>Panicum sect. Panicum</taxon>
    </lineage>
</organism>
<dbReference type="PANTHER" id="PTHR36617">
    <property type="entry name" value="PROTEIN, PUTATIVE-RELATED"/>
    <property type="match status" value="1"/>
</dbReference>
<feature type="domain" description="Reverse transcriptase zinc-binding" evidence="1">
    <location>
        <begin position="165"/>
        <end position="249"/>
    </location>
</feature>
<dbReference type="AlphaFoldDB" id="A0A2T7CYL5"/>
<dbReference type="Proteomes" id="UP000244336">
    <property type="component" value="Chromosome 7"/>
</dbReference>
<dbReference type="OrthoDB" id="683646at2759"/>
<dbReference type="STRING" id="1504633.A0A2T7CYL5"/>
<gene>
    <name evidence="2" type="ORF">GQ55_7G245200</name>
</gene>
<sequence length="343" mass="38754">MRFAVAWTAACRPTDVGGLGIVDLKLAGIALQSRWLWLQLTDRDRAWSALEIQVEPDVEAFFRASVLAVLGDGASIHFWADSWLDEKSIECFAPSLLALVPPRFKKSRTVAQALADDRWTRDVTGVPGTAALVELNRLGERLADVQLQPGISDTFRWRWTADGNYSARSAYRALHVGSTKLNGAKLIWNCWAPLKVKFFLWPAFHRRLWTADRRLRHGLQADAVCNLCDQADETSEHMLFQFSFSLQVWWEILKHLGFAAIFPEQGMSSSDWCLHLRQQLPTCKRKGFDTLFALIAWHIWKERNARVFRGAAAGVDLVLRVIGQEGTCWIEAGAQKLGCLFVS</sequence>
<accession>A0A2T7CYL5</accession>
<dbReference type="EMBL" id="CM009755">
    <property type="protein sequence ID" value="PUZ48437.1"/>
    <property type="molecule type" value="Genomic_DNA"/>
</dbReference>
<dbReference type="Pfam" id="PF13966">
    <property type="entry name" value="zf-RVT"/>
    <property type="match status" value="1"/>
</dbReference>
<evidence type="ECO:0000313" key="3">
    <source>
        <dbReference type="Proteomes" id="UP000244336"/>
    </source>
</evidence>
<dbReference type="Gramene" id="PUZ48437">
    <property type="protein sequence ID" value="PUZ48437"/>
    <property type="gene ID" value="GQ55_7G245200"/>
</dbReference>
<reference evidence="2 3" key="1">
    <citation type="submission" date="2018-04" db="EMBL/GenBank/DDBJ databases">
        <title>WGS assembly of Panicum hallii var. hallii HAL2.</title>
        <authorList>
            <person name="Lovell J."/>
            <person name="Jenkins J."/>
            <person name="Lowry D."/>
            <person name="Mamidi S."/>
            <person name="Sreedasyam A."/>
            <person name="Weng X."/>
            <person name="Barry K."/>
            <person name="Bonette J."/>
            <person name="Campitelli B."/>
            <person name="Daum C."/>
            <person name="Gordon S."/>
            <person name="Gould B."/>
            <person name="Lipzen A."/>
            <person name="MacQueen A."/>
            <person name="Palacio-Mejia J."/>
            <person name="Plott C."/>
            <person name="Shakirov E."/>
            <person name="Shu S."/>
            <person name="Yoshinaga Y."/>
            <person name="Zane M."/>
            <person name="Rokhsar D."/>
            <person name="Grimwood J."/>
            <person name="Schmutz J."/>
            <person name="Juenger T."/>
        </authorList>
    </citation>
    <scope>NUCLEOTIDE SEQUENCE [LARGE SCALE GENOMIC DNA]</scope>
    <source>
        <strain evidence="3">cv. HAL2</strain>
    </source>
</reference>
<dbReference type="PANTHER" id="PTHR36617:SF17">
    <property type="entry name" value="OS01G0114800 PROTEIN"/>
    <property type="match status" value="1"/>
</dbReference>
<dbReference type="InterPro" id="IPR026960">
    <property type="entry name" value="RVT-Znf"/>
</dbReference>
<keyword evidence="3" id="KW-1185">Reference proteome</keyword>
<evidence type="ECO:0000313" key="2">
    <source>
        <dbReference type="EMBL" id="PUZ48437.1"/>
    </source>
</evidence>
<protein>
    <recommendedName>
        <fullName evidence="1">Reverse transcriptase zinc-binding domain-containing protein</fullName>
    </recommendedName>
</protein>
<evidence type="ECO:0000259" key="1">
    <source>
        <dbReference type="Pfam" id="PF13966"/>
    </source>
</evidence>